<feature type="compositionally biased region" description="Polar residues" evidence="9">
    <location>
        <begin position="548"/>
        <end position="567"/>
    </location>
</feature>
<dbReference type="PANTHER" id="PTHR16308:SF18">
    <property type="entry name" value="UBIQUITIN-ASSOCIATED PROTEIN 2-LIKE"/>
    <property type="match status" value="1"/>
</dbReference>
<evidence type="ECO:0000256" key="9">
    <source>
        <dbReference type="SAM" id="MobiDB-lite"/>
    </source>
</evidence>
<dbReference type="PANTHER" id="PTHR16308">
    <property type="entry name" value="UBIQUITIN ASSOCIATED PROTEIN 2-LIKE/LINGERER"/>
    <property type="match status" value="1"/>
</dbReference>
<feature type="region of interest" description="Disordered" evidence="9">
    <location>
        <begin position="548"/>
        <end position="744"/>
    </location>
</feature>
<feature type="compositionally biased region" description="Polar residues" evidence="9">
    <location>
        <begin position="705"/>
        <end position="720"/>
    </location>
</feature>
<evidence type="ECO:0000256" key="2">
    <source>
        <dbReference type="ARBA" id="ARBA00004286"/>
    </source>
</evidence>
<feature type="compositionally biased region" description="Polar residues" evidence="9">
    <location>
        <begin position="587"/>
        <end position="657"/>
    </location>
</feature>
<feature type="compositionally biased region" description="Basic residues" evidence="9">
    <location>
        <begin position="499"/>
        <end position="508"/>
    </location>
</feature>
<accession>A0AAV2ZJZ7</accession>
<dbReference type="SMART" id="SM00165">
    <property type="entry name" value="UBA"/>
    <property type="match status" value="1"/>
</dbReference>
<evidence type="ECO:0000256" key="7">
    <source>
        <dbReference type="ARBA" id="ARBA00022553"/>
    </source>
</evidence>
<feature type="compositionally biased region" description="Low complexity" evidence="9">
    <location>
        <begin position="893"/>
        <end position="908"/>
    </location>
</feature>
<feature type="compositionally biased region" description="Low complexity" evidence="9">
    <location>
        <begin position="721"/>
        <end position="734"/>
    </location>
</feature>
<evidence type="ECO:0000256" key="8">
    <source>
        <dbReference type="ARBA" id="ARBA00023242"/>
    </source>
</evidence>
<feature type="domain" description="UBA" evidence="10">
    <location>
        <begin position="50"/>
        <end position="88"/>
    </location>
</feature>
<reference evidence="11" key="1">
    <citation type="thesis" date="2020" institute="ProQuest LLC" country="789 East Eisenhower Parkway, Ann Arbor, MI, USA">
        <title>Comparative Genomics and Chromosome Evolution.</title>
        <authorList>
            <person name="Mudd A.B."/>
        </authorList>
    </citation>
    <scope>NUCLEOTIDE SEQUENCE</scope>
    <source>
        <strain evidence="11">1538</strain>
        <tissue evidence="11">Blood</tissue>
    </source>
</reference>
<feature type="region of interest" description="Disordered" evidence="9">
    <location>
        <begin position="1"/>
        <end position="32"/>
    </location>
</feature>
<feature type="region of interest" description="Disordered" evidence="9">
    <location>
        <begin position="92"/>
        <end position="274"/>
    </location>
</feature>
<feature type="compositionally biased region" description="Polar residues" evidence="9">
    <location>
        <begin position="324"/>
        <end position="337"/>
    </location>
</feature>
<dbReference type="Gene3D" id="1.10.8.10">
    <property type="entry name" value="DNA helicase RuvA subunit, C-terminal domain"/>
    <property type="match status" value="1"/>
</dbReference>
<evidence type="ECO:0000256" key="4">
    <source>
        <dbReference type="ARBA" id="ARBA00022454"/>
    </source>
</evidence>
<feature type="compositionally biased region" description="Polar residues" evidence="9">
    <location>
        <begin position="735"/>
        <end position="744"/>
    </location>
</feature>
<dbReference type="InterPro" id="IPR009060">
    <property type="entry name" value="UBA-like_sf"/>
</dbReference>
<feature type="compositionally biased region" description="Low complexity" evidence="9">
    <location>
        <begin position="1081"/>
        <end position="1098"/>
    </location>
</feature>
<dbReference type="Proteomes" id="UP001181693">
    <property type="component" value="Unassembled WGS sequence"/>
</dbReference>
<feature type="compositionally biased region" description="Low complexity" evidence="9">
    <location>
        <begin position="398"/>
        <end position="407"/>
    </location>
</feature>
<evidence type="ECO:0000313" key="11">
    <source>
        <dbReference type="EMBL" id="DBA13873.1"/>
    </source>
</evidence>
<feature type="compositionally biased region" description="Low complexity" evidence="9">
    <location>
        <begin position="568"/>
        <end position="585"/>
    </location>
</feature>
<feature type="compositionally biased region" description="Basic and acidic residues" evidence="9">
    <location>
        <begin position="118"/>
        <end position="132"/>
    </location>
</feature>
<evidence type="ECO:0000256" key="1">
    <source>
        <dbReference type="ARBA" id="ARBA00004123"/>
    </source>
</evidence>
<feature type="compositionally biased region" description="Polar residues" evidence="9">
    <location>
        <begin position="1"/>
        <end position="15"/>
    </location>
</feature>
<dbReference type="SUPFAM" id="SSF46934">
    <property type="entry name" value="UBA-like"/>
    <property type="match status" value="1"/>
</dbReference>
<dbReference type="CDD" id="cd14277">
    <property type="entry name" value="UBA_UBP2_like"/>
    <property type="match status" value="1"/>
</dbReference>
<sequence>MMTSVATNRTRGNWEQTQTQTQTQHKQRPQATAEQIRLAQMISDQNDADFEESVKQLIDITGKNQDECVIALHDCNGDVNRAINVLLEGNPDTHSWEMVGKKKGVSGQKEAGPAEPSEETRDNKDRERDFSRRRGGAPRRGRGSSRGREFRAQENGLEGGKSGGSSGRGTERGRRGRGRGRGGSGRRGGRFSAQGMGTFNPADYAEPSTNEDSYGNTNTWSNPANFEPDDGTRLDYIGGEGSDNPRKFASAPGMTHPGAWRTATEEWGTEDWNEDLSETKIFTASSVSSVPLPSENVTITAGQRIDLAVLLGKNPSLENEGPSLETSQNPSLSQPLVFSNSKQSSLSQNSPSSSFSHHSMVGMLSKGFGDGDHKGGSTTGSQFLEQFKTAQALAQLAAQHSQSDASSNNTWDLTSAAQPPSLGQFDLKSPSDPFNKRQAFPPASTMMDLYVQEKSPGTSTQPAAPVCPSSPLTGKSNHPPQMSPVSSENQSGSPQPAHQKMKVQKKKTSLTSKIPALAVEMPGTADISGLNLQFGALQFGSEPVLQEYESSPTTNAAVSQSQNSLYTSPASESSNSAVSSQNPESAYQASSIQSATYTSQGTSQGPLYEQRSTQTRRYPISSSTSSPQKELSQSKNGFSSTQTPTMQASVSGELATTPSVKADSSSAPSISALSDPVSASSLLTTAGSHSSQLTGLSHNEELQNPPVSTQLSSTLPSQHQTPVSSTVRTSSSTPLHTSVESDTSLHSSVVTFSTASSTIPSAAPAPSTLNVSSLGLGLTTTSTVAPSTRNTIANTSGKAPPNLPPGVAPLLPNPYIMAPGLLHAYPPQVYGYDDLQMLQTRFPLDYYSIPFPTPSTPLTGRDASLTSNPYSGDLAKFGRGDASSPAPATTLAQPQQSQTQGHHTTQQTFLNPALPPGYSYTSLPYYTGVPGLPSTFQYGPVFPVAPTTSKQHGVNVGVNTSAAAFQQAPSYGSHAYNTGVSVTSSNTGVPDISGSVYSKTQQSFEKQGFHTGTPATSFNLPSALGSGGPINPATAAAYPPAPFMHILAPHQQPHSQILHHHLQQDAQTGSGQRTQGASMPQKSQASKSAYSSYSWGSN</sequence>
<feature type="compositionally biased region" description="Low complexity" evidence="9">
    <location>
        <begin position="338"/>
        <end position="358"/>
    </location>
</feature>
<comment type="subcellular location">
    <subcellularLocation>
        <location evidence="2">Chromosome</location>
    </subcellularLocation>
    <subcellularLocation>
        <location evidence="3">Cytoplasm</location>
    </subcellularLocation>
    <subcellularLocation>
        <location evidence="1">Nucleus</location>
    </subcellularLocation>
</comment>
<dbReference type="InterPro" id="IPR051833">
    <property type="entry name" value="TC-DDR_regulator"/>
</dbReference>
<feature type="compositionally biased region" description="Basic residues" evidence="9">
    <location>
        <begin position="133"/>
        <end position="145"/>
    </location>
</feature>
<keyword evidence="8" id="KW-0539">Nucleus</keyword>
<feature type="region of interest" description="Disordered" evidence="9">
    <location>
        <begin position="875"/>
        <end position="913"/>
    </location>
</feature>
<protein>
    <recommendedName>
        <fullName evidence="10">UBA domain-containing protein</fullName>
    </recommendedName>
</protein>
<dbReference type="InterPro" id="IPR022166">
    <property type="entry name" value="UBAP2/Lig"/>
</dbReference>
<keyword evidence="5" id="KW-0488">Methylation</keyword>
<dbReference type="Pfam" id="PF12478">
    <property type="entry name" value="UBAP2-Lig"/>
    <property type="match status" value="1"/>
</dbReference>
<keyword evidence="7" id="KW-0597">Phosphoprotein</keyword>
<keyword evidence="12" id="KW-1185">Reference proteome</keyword>
<feature type="compositionally biased region" description="Low complexity" evidence="9">
    <location>
        <begin position="658"/>
        <end position="676"/>
    </location>
</feature>
<evidence type="ECO:0000259" key="10">
    <source>
        <dbReference type="SMART" id="SM00165"/>
    </source>
</evidence>
<comment type="caution">
    <text evidence="11">The sequence shown here is derived from an EMBL/GenBank/DDBJ whole genome shotgun (WGS) entry which is preliminary data.</text>
</comment>
<feature type="region of interest" description="Disordered" evidence="9">
    <location>
        <begin position="398"/>
        <end position="440"/>
    </location>
</feature>
<feature type="compositionally biased region" description="Polar residues" evidence="9">
    <location>
        <begin position="408"/>
        <end position="418"/>
    </location>
</feature>
<feature type="compositionally biased region" description="Gly residues" evidence="9">
    <location>
        <begin position="157"/>
        <end position="167"/>
    </location>
</feature>
<name>A0AAV2ZJZ7_PYXAD</name>
<feature type="region of interest" description="Disordered" evidence="9">
    <location>
        <begin position="316"/>
        <end position="358"/>
    </location>
</feature>
<organism evidence="11 12">
    <name type="scientific">Pyxicephalus adspersus</name>
    <name type="common">African bullfrog</name>
    <dbReference type="NCBI Taxonomy" id="30357"/>
    <lineage>
        <taxon>Eukaryota</taxon>
        <taxon>Metazoa</taxon>
        <taxon>Chordata</taxon>
        <taxon>Craniata</taxon>
        <taxon>Vertebrata</taxon>
        <taxon>Euteleostomi</taxon>
        <taxon>Amphibia</taxon>
        <taxon>Batrachia</taxon>
        <taxon>Anura</taxon>
        <taxon>Neobatrachia</taxon>
        <taxon>Ranoidea</taxon>
        <taxon>Pyxicephalidae</taxon>
        <taxon>Pyxicephalinae</taxon>
        <taxon>Pyxicephalus</taxon>
    </lineage>
</organism>
<feature type="compositionally biased region" description="Polar residues" evidence="9">
    <location>
        <begin position="1064"/>
        <end position="1080"/>
    </location>
</feature>
<gene>
    <name evidence="11" type="ORF">GDO54_004901</name>
</gene>
<keyword evidence="4" id="KW-0158">Chromosome</keyword>
<feature type="compositionally biased region" description="Polar residues" evidence="9">
    <location>
        <begin position="470"/>
        <end position="496"/>
    </location>
</feature>
<dbReference type="FunFam" id="1.10.8.10:FF:000004">
    <property type="entry name" value="ubiquitin-associated protein 2-like isoform X1"/>
    <property type="match status" value="1"/>
</dbReference>
<evidence type="ECO:0000313" key="12">
    <source>
        <dbReference type="Proteomes" id="UP001181693"/>
    </source>
</evidence>
<feature type="compositionally biased region" description="Polar residues" evidence="9">
    <location>
        <begin position="207"/>
        <end position="224"/>
    </location>
</feature>
<feature type="region of interest" description="Disordered" evidence="9">
    <location>
        <begin position="1063"/>
        <end position="1098"/>
    </location>
</feature>
<dbReference type="GO" id="GO:0005737">
    <property type="term" value="C:cytoplasm"/>
    <property type="evidence" value="ECO:0007669"/>
    <property type="project" value="UniProtKB-SubCell"/>
</dbReference>
<keyword evidence="6" id="KW-0963">Cytoplasm</keyword>
<evidence type="ECO:0000256" key="5">
    <source>
        <dbReference type="ARBA" id="ARBA00022481"/>
    </source>
</evidence>
<evidence type="ECO:0000256" key="6">
    <source>
        <dbReference type="ARBA" id="ARBA00022490"/>
    </source>
</evidence>
<evidence type="ECO:0000256" key="3">
    <source>
        <dbReference type="ARBA" id="ARBA00004496"/>
    </source>
</evidence>
<dbReference type="GO" id="GO:0061484">
    <property type="term" value="P:hematopoietic stem cell homeostasis"/>
    <property type="evidence" value="ECO:0007669"/>
    <property type="project" value="TreeGrafter"/>
</dbReference>
<dbReference type="GO" id="GO:0005634">
    <property type="term" value="C:nucleus"/>
    <property type="evidence" value="ECO:0007669"/>
    <property type="project" value="UniProtKB-SubCell"/>
</dbReference>
<dbReference type="GO" id="GO:0005694">
    <property type="term" value="C:chromosome"/>
    <property type="evidence" value="ECO:0007669"/>
    <property type="project" value="UniProtKB-SubCell"/>
</dbReference>
<dbReference type="AlphaFoldDB" id="A0AAV2ZJZ7"/>
<feature type="compositionally biased region" description="Polar residues" evidence="9">
    <location>
        <begin position="677"/>
        <end position="697"/>
    </location>
</feature>
<feature type="region of interest" description="Disordered" evidence="9">
    <location>
        <begin position="454"/>
        <end position="509"/>
    </location>
</feature>
<proteinExistence type="predicted"/>
<dbReference type="InterPro" id="IPR015940">
    <property type="entry name" value="UBA"/>
</dbReference>
<dbReference type="EMBL" id="DYDO01000013">
    <property type="protein sequence ID" value="DBA13873.1"/>
    <property type="molecule type" value="Genomic_DNA"/>
</dbReference>